<feature type="domain" description="F-box" evidence="1">
    <location>
        <begin position="58"/>
        <end position="111"/>
    </location>
</feature>
<reference evidence="2 3" key="1">
    <citation type="journal article" date="2020" name="ISME J.">
        <title>Uncovering the hidden diversity of litter-decomposition mechanisms in mushroom-forming fungi.</title>
        <authorList>
            <person name="Floudas D."/>
            <person name="Bentzer J."/>
            <person name="Ahren D."/>
            <person name="Johansson T."/>
            <person name="Persson P."/>
            <person name="Tunlid A."/>
        </authorList>
    </citation>
    <scope>NUCLEOTIDE SEQUENCE [LARGE SCALE GENOMIC DNA]</scope>
    <source>
        <strain evidence="2 3">CBS 146.42</strain>
    </source>
</reference>
<evidence type="ECO:0000313" key="3">
    <source>
        <dbReference type="Proteomes" id="UP000559027"/>
    </source>
</evidence>
<name>A0A8H5G6G4_9AGAR</name>
<evidence type="ECO:0000313" key="2">
    <source>
        <dbReference type="EMBL" id="KAF5359100.1"/>
    </source>
</evidence>
<dbReference type="Proteomes" id="UP000559027">
    <property type="component" value="Unassembled WGS sequence"/>
</dbReference>
<dbReference type="Gene3D" id="1.20.1280.50">
    <property type="match status" value="1"/>
</dbReference>
<dbReference type="InterPro" id="IPR032675">
    <property type="entry name" value="LRR_dom_sf"/>
</dbReference>
<evidence type="ECO:0000259" key="1">
    <source>
        <dbReference type="Pfam" id="PF12937"/>
    </source>
</evidence>
<accession>A0A8H5G6G4</accession>
<organism evidence="2 3">
    <name type="scientific">Leucocoprinus leucothites</name>
    <dbReference type="NCBI Taxonomy" id="201217"/>
    <lineage>
        <taxon>Eukaryota</taxon>
        <taxon>Fungi</taxon>
        <taxon>Dikarya</taxon>
        <taxon>Basidiomycota</taxon>
        <taxon>Agaricomycotina</taxon>
        <taxon>Agaricomycetes</taxon>
        <taxon>Agaricomycetidae</taxon>
        <taxon>Agaricales</taxon>
        <taxon>Agaricineae</taxon>
        <taxon>Agaricaceae</taxon>
        <taxon>Leucocoprinus</taxon>
    </lineage>
</organism>
<dbReference type="Pfam" id="PF12937">
    <property type="entry name" value="F-box-like"/>
    <property type="match status" value="1"/>
</dbReference>
<dbReference type="Gene3D" id="3.80.10.10">
    <property type="entry name" value="Ribonuclease Inhibitor"/>
    <property type="match status" value="2"/>
</dbReference>
<proteinExistence type="predicted"/>
<comment type="caution">
    <text evidence="2">The sequence shown here is derived from an EMBL/GenBank/DDBJ whole genome shotgun (WGS) entry which is preliminary data.</text>
</comment>
<dbReference type="PANTHER" id="PTHR38926:SF5">
    <property type="entry name" value="F-BOX AND LEUCINE-RICH REPEAT PROTEIN 6"/>
    <property type="match status" value="1"/>
</dbReference>
<dbReference type="PANTHER" id="PTHR38926">
    <property type="entry name" value="F-BOX DOMAIN CONTAINING PROTEIN, EXPRESSED"/>
    <property type="match status" value="1"/>
</dbReference>
<keyword evidence="3" id="KW-1185">Reference proteome</keyword>
<dbReference type="SUPFAM" id="SSF52047">
    <property type="entry name" value="RNI-like"/>
    <property type="match status" value="1"/>
</dbReference>
<gene>
    <name evidence="2" type="ORF">D9756_002969</name>
</gene>
<dbReference type="OrthoDB" id="3155440at2759"/>
<protein>
    <recommendedName>
        <fullName evidence="1">F-box domain-containing protein</fullName>
    </recommendedName>
</protein>
<dbReference type="EMBL" id="JAACJO010000004">
    <property type="protein sequence ID" value="KAF5359100.1"/>
    <property type="molecule type" value="Genomic_DNA"/>
</dbReference>
<dbReference type="InterPro" id="IPR001810">
    <property type="entry name" value="F-box_dom"/>
</dbReference>
<dbReference type="AlphaFoldDB" id="A0A8H5G6G4"/>
<sequence>MNRGRTPIPSPFSSAQSGEDHGPLLEYFLSDRPEDIPDVPRLNQNIALPGDLSLYHPIDSLPNEILSRIFESGYFEGESFNLRFRAIIEQISRRWKEAAHHTPSLWSNYHLSQGNLGQFIDILPLFLKRSGGHFLDIHLNCFWDPSHTKEVMEQFLPHSRRWRSLSIITPGTDVFRYLHNIPAPHLETLHVRHFSSQQFLPMDPDLFDNHLPSLRHLTLRNVSLRATTLPLKSLHSLDIRGYGVWPGQEALEKLIGGSTELRQLTLHVRSETVLGDINPQGDQSIVLPSLRSLNIITSEGLSSHLATLSRLFSCPSLDTFSVKDSSISTTSPSQDMVHYSRTGSKTYPNSPSLRVKACSLYHAWRSLNFARKILTLELDDVRWPHWSNCMTVFTGLPLLQTMAISNVDTSTALSELGRPSFPLKMAPLKKLEIGFTGHKWDVVESDFAKFIGSFEIPQLQSLSIRGISWQQWKFLVLTFADKVKRYPMLGSLTLTDLRGLSHSLPDPFPAFPNLRDLALIRTTTEPLLRHLVSPRADSWPNLRSLAICGDPSADTSLLCRIITSHPKHPLSLILDTHFQSDSKSWNWLKEHVDVVLMPTVKLW</sequence>